<feature type="transmembrane region" description="Helical" evidence="8">
    <location>
        <begin position="66"/>
        <end position="86"/>
    </location>
</feature>
<evidence type="ECO:0000313" key="9">
    <source>
        <dbReference type="EMBL" id="GAA4387507.1"/>
    </source>
</evidence>
<feature type="transmembrane region" description="Helical" evidence="8">
    <location>
        <begin position="153"/>
        <end position="175"/>
    </location>
</feature>
<feature type="transmembrane region" description="Helical" evidence="8">
    <location>
        <begin position="201"/>
        <end position="219"/>
    </location>
</feature>
<sequence length="337" mass="35371">MRSAEPLFCETQKRGRALSTITLIGAVLGVLALAAVSLFIGVAEFSLSDLLSGQDKAAEVFAISRIPRTVSLILAGTALAVAGLIMQMMARNKFVEPSTAGTVESASLGLLLITLAVPNASIFLKMSAGSVMALLGTGLFLLILTRLPLRNTLFVPLIGLMLGGVIASISTFIAYGSNLLQTLNAWTTGDFSAVLKGRYELLWIVGILTLIAYIAADRFTVVGLGQDFTTSLGMSYGKIMAIGLTIVALVTAVVVVTVGAIPFLGLIVPNLVTLLFGDNVRRGVPWVAVLGAGLVLLCDVVGRIIIFPAEIPIGLTMGVLGSGLFLFLLLWGSKREY</sequence>
<feature type="transmembrane region" description="Helical" evidence="8">
    <location>
        <begin position="123"/>
        <end position="144"/>
    </location>
</feature>
<keyword evidence="10" id="KW-1185">Reference proteome</keyword>
<accession>A0ABP8J9W4</accession>
<evidence type="ECO:0000256" key="5">
    <source>
        <dbReference type="ARBA" id="ARBA00022692"/>
    </source>
</evidence>
<gene>
    <name evidence="9" type="ORF">GCM10023167_11520</name>
</gene>
<name>A0ABP8J9W4_9MICO</name>
<dbReference type="Gene3D" id="1.10.3470.10">
    <property type="entry name" value="ABC transporter involved in vitamin B12 uptake, BtuC"/>
    <property type="match status" value="1"/>
</dbReference>
<evidence type="ECO:0000256" key="8">
    <source>
        <dbReference type="SAM" id="Phobius"/>
    </source>
</evidence>
<feature type="transmembrane region" description="Helical" evidence="8">
    <location>
        <begin position="239"/>
        <end position="264"/>
    </location>
</feature>
<keyword evidence="7 8" id="KW-0472">Membrane</keyword>
<dbReference type="EMBL" id="BAABGL010000004">
    <property type="protein sequence ID" value="GAA4387507.1"/>
    <property type="molecule type" value="Genomic_DNA"/>
</dbReference>
<dbReference type="InterPro" id="IPR000522">
    <property type="entry name" value="ABC_transptr_permease_BtuC"/>
</dbReference>
<comment type="subcellular location">
    <subcellularLocation>
        <location evidence="1">Cell membrane</location>
        <topology evidence="1">Multi-pass membrane protein</topology>
    </subcellularLocation>
</comment>
<dbReference type="PANTHER" id="PTHR30472:SF27">
    <property type="entry name" value="PETROBACTIN IMPORT SYSTEM PERMEASE PROTEIN YCLN"/>
    <property type="match status" value="1"/>
</dbReference>
<evidence type="ECO:0000256" key="7">
    <source>
        <dbReference type="ARBA" id="ARBA00023136"/>
    </source>
</evidence>
<keyword evidence="5 8" id="KW-0812">Transmembrane</keyword>
<evidence type="ECO:0000256" key="1">
    <source>
        <dbReference type="ARBA" id="ARBA00004651"/>
    </source>
</evidence>
<keyword evidence="4" id="KW-1003">Cell membrane</keyword>
<evidence type="ECO:0000256" key="6">
    <source>
        <dbReference type="ARBA" id="ARBA00022989"/>
    </source>
</evidence>
<feature type="transmembrane region" description="Helical" evidence="8">
    <location>
        <begin position="313"/>
        <end position="332"/>
    </location>
</feature>
<organism evidence="9 10">
    <name type="scientific">Brevibacterium pityocampae</name>
    <dbReference type="NCBI Taxonomy" id="506594"/>
    <lineage>
        <taxon>Bacteria</taxon>
        <taxon>Bacillati</taxon>
        <taxon>Actinomycetota</taxon>
        <taxon>Actinomycetes</taxon>
        <taxon>Micrococcales</taxon>
        <taxon>Brevibacteriaceae</taxon>
        <taxon>Brevibacterium</taxon>
    </lineage>
</organism>
<protein>
    <submittedName>
        <fullName evidence="9">ABC transporter permease</fullName>
    </submittedName>
</protein>
<dbReference type="InterPro" id="IPR037294">
    <property type="entry name" value="ABC_BtuC-like"/>
</dbReference>
<keyword evidence="3" id="KW-0813">Transport</keyword>
<comment type="similarity">
    <text evidence="2">Belongs to the binding-protein-dependent transport system permease family. FecCD subfamily.</text>
</comment>
<evidence type="ECO:0000256" key="4">
    <source>
        <dbReference type="ARBA" id="ARBA00022475"/>
    </source>
</evidence>
<evidence type="ECO:0000256" key="2">
    <source>
        <dbReference type="ARBA" id="ARBA00007935"/>
    </source>
</evidence>
<evidence type="ECO:0000256" key="3">
    <source>
        <dbReference type="ARBA" id="ARBA00022448"/>
    </source>
</evidence>
<dbReference type="Proteomes" id="UP001500642">
    <property type="component" value="Unassembled WGS sequence"/>
</dbReference>
<dbReference type="SUPFAM" id="SSF81345">
    <property type="entry name" value="ABC transporter involved in vitamin B12 uptake, BtuC"/>
    <property type="match status" value="1"/>
</dbReference>
<keyword evidence="6 8" id="KW-1133">Transmembrane helix</keyword>
<dbReference type="CDD" id="cd06550">
    <property type="entry name" value="TM_ABC_iron-siderophores_like"/>
    <property type="match status" value="1"/>
</dbReference>
<proteinExistence type="inferred from homology"/>
<reference evidence="10" key="1">
    <citation type="journal article" date="2019" name="Int. J. Syst. Evol. Microbiol.">
        <title>The Global Catalogue of Microorganisms (GCM) 10K type strain sequencing project: providing services to taxonomists for standard genome sequencing and annotation.</title>
        <authorList>
            <consortium name="The Broad Institute Genomics Platform"/>
            <consortium name="The Broad Institute Genome Sequencing Center for Infectious Disease"/>
            <person name="Wu L."/>
            <person name="Ma J."/>
        </authorList>
    </citation>
    <scope>NUCLEOTIDE SEQUENCE [LARGE SCALE GENOMIC DNA]</scope>
    <source>
        <strain evidence="10">JCM 17808</strain>
    </source>
</reference>
<dbReference type="Pfam" id="PF01032">
    <property type="entry name" value="FecCD"/>
    <property type="match status" value="1"/>
</dbReference>
<feature type="transmembrane region" description="Helical" evidence="8">
    <location>
        <begin position="284"/>
        <end position="306"/>
    </location>
</feature>
<comment type="caution">
    <text evidence="9">The sequence shown here is derived from an EMBL/GenBank/DDBJ whole genome shotgun (WGS) entry which is preliminary data.</text>
</comment>
<evidence type="ECO:0000313" key="10">
    <source>
        <dbReference type="Proteomes" id="UP001500642"/>
    </source>
</evidence>
<feature type="transmembrane region" description="Helical" evidence="8">
    <location>
        <begin position="21"/>
        <end position="46"/>
    </location>
</feature>
<dbReference type="PANTHER" id="PTHR30472">
    <property type="entry name" value="FERRIC ENTEROBACTIN TRANSPORT SYSTEM PERMEASE PROTEIN"/>
    <property type="match status" value="1"/>
</dbReference>